<sequence length="227" mass="25612">MNVLTRAESIEETTDIIRTYRQDHLAYLRGLARSRDAQLLPPGVEVLEGAIVVDGQVAAHLLPVTHRLFYFLDDLTERTGQRDTHIVALVARGVDPQDLNVLINAVPEDFNRMFWTLDLQRKAIQESWFGFLLEDPVDEDALTDDVLFDIWLSVQELNDETDAALVRHVFADMSLEGREVLMAYACELPVDGMYGFTLEDPTPEAVAVGIRDGTIREEGDSIEKEEP</sequence>
<evidence type="ECO:0000313" key="1">
    <source>
        <dbReference type="EMBL" id="QTD49635.1"/>
    </source>
</evidence>
<dbReference type="Proteomes" id="UP000663929">
    <property type="component" value="Chromosome"/>
</dbReference>
<protein>
    <submittedName>
        <fullName evidence="1">Uncharacterized protein</fullName>
    </submittedName>
</protein>
<reference evidence="1" key="1">
    <citation type="submission" date="2021-03" db="EMBL/GenBank/DDBJ databases">
        <title>Acanthopleuribacteraceae sp. M133.</title>
        <authorList>
            <person name="Wang G."/>
        </authorList>
    </citation>
    <scope>NUCLEOTIDE SEQUENCE</scope>
    <source>
        <strain evidence="1">M133</strain>
    </source>
</reference>
<keyword evidence="2" id="KW-1185">Reference proteome</keyword>
<organism evidence="1 2">
    <name type="scientific">Sulfidibacter corallicola</name>
    <dbReference type="NCBI Taxonomy" id="2818388"/>
    <lineage>
        <taxon>Bacteria</taxon>
        <taxon>Pseudomonadati</taxon>
        <taxon>Acidobacteriota</taxon>
        <taxon>Holophagae</taxon>
        <taxon>Acanthopleuribacterales</taxon>
        <taxon>Acanthopleuribacteraceae</taxon>
        <taxon>Sulfidibacter</taxon>
    </lineage>
</organism>
<dbReference type="RefSeq" id="WP_237379268.1">
    <property type="nucleotide sequence ID" value="NZ_CP071793.1"/>
</dbReference>
<evidence type="ECO:0000313" key="2">
    <source>
        <dbReference type="Proteomes" id="UP000663929"/>
    </source>
</evidence>
<gene>
    <name evidence="1" type="ORF">J3U87_28955</name>
</gene>
<proteinExistence type="predicted"/>
<name>A0A8A4TSW4_SULCO</name>
<dbReference type="EMBL" id="CP071793">
    <property type="protein sequence ID" value="QTD49635.1"/>
    <property type="molecule type" value="Genomic_DNA"/>
</dbReference>
<dbReference type="AlphaFoldDB" id="A0A8A4TSW4"/>
<accession>A0A8A4TSW4</accession>
<dbReference type="KEGG" id="scor:J3U87_28955"/>